<dbReference type="Proteomes" id="UP000192911">
    <property type="component" value="Unassembled WGS sequence"/>
</dbReference>
<protein>
    <submittedName>
        <fullName evidence="1">Uncharacterized protein</fullName>
    </submittedName>
</protein>
<keyword evidence="2" id="KW-1185">Reference proteome</keyword>
<dbReference type="GeneID" id="95549209"/>
<accession>A0A1X7CFN6</accession>
<dbReference type="RefSeq" id="WP_233211968.1">
    <property type="nucleotide sequence ID" value="NZ_BSQD01000001.1"/>
</dbReference>
<evidence type="ECO:0000313" key="2">
    <source>
        <dbReference type="Proteomes" id="UP000192911"/>
    </source>
</evidence>
<dbReference type="InterPro" id="IPR054044">
    <property type="entry name" value="PFIN"/>
</dbReference>
<dbReference type="AlphaFoldDB" id="A0A1X7CFN6"/>
<name>A0A1X7CFN6_TRICW</name>
<organism evidence="1 2">
    <name type="scientific">Trinickia caryophylli</name>
    <name type="common">Paraburkholderia caryophylli</name>
    <dbReference type="NCBI Taxonomy" id="28094"/>
    <lineage>
        <taxon>Bacteria</taxon>
        <taxon>Pseudomonadati</taxon>
        <taxon>Pseudomonadota</taxon>
        <taxon>Betaproteobacteria</taxon>
        <taxon>Burkholderiales</taxon>
        <taxon>Burkholderiaceae</taxon>
        <taxon>Trinickia</taxon>
    </lineage>
</organism>
<gene>
    <name evidence="1" type="ORF">SAMN06295900_101315</name>
</gene>
<sequence>MSTLASPHAVAVAPAAGSEPVWIVPLRDHPHYDHVRLRRMLGGEDDSRHRVVVVDAAKLLACADRDDTDYVLPPVGDWHGGKIRGIREYLDPANAQIPSMPYVAVASRRARGVFGWLGFEREGVVTFRNGQHRARYLAYAGASAFPVEVHEREAEMLLAFCGA</sequence>
<reference evidence="2" key="1">
    <citation type="submission" date="2017-04" db="EMBL/GenBank/DDBJ databases">
        <authorList>
            <person name="Varghese N."/>
            <person name="Submissions S."/>
        </authorList>
    </citation>
    <scope>NUCLEOTIDE SEQUENCE [LARGE SCALE GENOMIC DNA]</scope>
    <source>
        <strain evidence="2">Ballard 720</strain>
    </source>
</reference>
<dbReference type="EMBL" id="FXAH01000001">
    <property type="protein sequence ID" value="SME95547.1"/>
    <property type="molecule type" value="Genomic_DNA"/>
</dbReference>
<dbReference type="Pfam" id="PF22162">
    <property type="entry name" value="PFIN"/>
    <property type="match status" value="1"/>
</dbReference>
<evidence type="ECO:0000313" key="1">
    <source>
        <dbReference type="EMBL" id="SME95547.1"/>
    </source>
</evidence>
<dbReference type="STRING" id="28094.SAMN06295900_101315"/>
<proteinExistence type="predicted"/>